<dbReference type="Proteomes" id="UP001174691">
    <property type="component" value="Unassembled WGS sequence"/>
</dbReference>
<dbReference type="AlphaFoldDB" id="A0AA38R5A8"/>
<sequence>MVAGVDTSYALGSTLQMITTHLSLPPVPTVVLTDSYSLYECLVKLGTTKEKRLMIDIMAIRQSYQRRELHEVRWINGANNLADPFTKATPNKALEGFIDNNQVTVRVEGWVAR</sequence>
<accession>A0AA38R5A8</accession>
<proteinExistence type="predicted"/>
<keyword evidence="2" id="KW-1185">Reference proteome</keyword>
<organism evidence="1 2">
    <name type="scientific">Coniochaeta hoffmannii</name>
    <dbReference type="NCBI Taxonomy" id="91930"/>
    <lineage>
        <taxon>Eukaryota</taxon>
        <taxon>Fungi</taxon>
        <taxon>Dikarya</taxon>
        <taxon>Ascomycota</taxon>
        <taxon>Pezizomycotina</taxon>
        <taxon>Sordariomycetes</taxon>
        <taxon>Sordariomycetidae</taxon>
        <taxon>Coniochaetales</taxon>
        <taxon>Coniochaetaceae</taxon>
        <taxon>Coniochaeta</taxon>
    </lineage>
</organism>
<comment type="caution">
    <text evidence="1">The sequence shown here is derived from an EMBL/GenBank/DDBJ whole genome shotgun (WGS) entry which is preliminary data.</text>
</comment>
<evidence type="ECO:0000313" key="2">
    <source>
        <dbReference type="Proteomes" id="UP001174691"/>
    </source>
</evidence>
<name>A0AA38R5A8_9PEZI</name>
<evidence type="ECO:0000313" key="1">
    <source>
        <dbReference type="EMBL" id="KAJ9134826.1"/>
    </source>
</evidence>
<dbReference type="EMBL" id="JANBVN010000175">
    <property type="protein sequence ID" value="KAJ9134826.1"/>
    <property type="molecule type" value="Genomic_DNA"/>
</dbReference>
<protein>
    <submittedName>
        <fullName evidence="1">Uncharacterized protein</fullName>
    </submittedName>
</protein>
<gene>
    <name evidence="1" type="ORF">NKR19_g8517</name>
</gene>
<reference evidence="1" key="1">
    <citation type="submission" date="2022-07" db="EMBL/GenBank/DDBJ databases">
        <title>Fungi with potential for degradation of polypropylene.</title>
        <authorList>
            <person name="Gostincar C."/>
        </authorList>
    </citation>
    <scope>NUCLEOTIDE SEQUENCE</scope>
    <source>
        <strain evidence="1">EXF-13287</strain>
    </source>
</reference>